<dbReference type="SUPFAM" id="SSF52540">
    <property type="entry name" value="P-loop containing nucleoside triphosphate hydrolases"/>
    <property type="match status" value="1"/>
</dbReference>
<accession>I0H474</accession>
<dbReference type="SUPFAM" id="SSF46894">
    <property type="entry name" value="C-terminal effector domain of the bipartite response regulators"/>
    <property type="match status" value="1"/>
</dbReference>
<reference evidence="4 5" key="1">
    <citation type="submission" date="2012-02" db="EMBL/GenBank/DDBJ databases">
        <title>Complete genome sequence of Actinoplanes missouriensis 431 (= NBRC 102363).</title>
        <authorList>
            <person name="Ohnishi Y."/>
            <person name="Ishikawa J."/>
            <person name="Sekine M."/>
            <person name="Hosoyama A."/>
            <person name="Harada T."/>
            <person name="Narita H."/>
            <person name="Hata T."/>
            <person name="Konno Y."/>
            <person name="Tutikane K."/>
            <person name="Fujita N."/>
            <person name="Horinouchi S."/>
            <person name="Hayakawa M."/>
        </authorList>
    </citation>
    <scope>NUCLEOTIDE SEQUENCE [LARGE SCALE GENOMIC DNA]</scope>
    <source>
        <strain evidence="5">ATCC 14538 / DSM 43046 / CBS 188.64 / JCM 3121 / NBRC 102363 / NCIMB 12654 / NRRL B-3342 / UNCC 431</strain>
    </source>
</reference>
<dbReference type="AlphaFoldDB" id="I0H474"/>
<protein>
    <submittedName>
        <fullName evidence="4">Putative LuxR-family transcriptional regulator</fullName>
    </submittedName>
</protein>
<dbReference type="eggNOG" id="COG2909">
    <property type="taxonomic scope" value="Bacteria"/>
</dbReference>
<dbReference type="PROSITE" id="PS50043">
    <property type="entry name" value="HTH_LUXR_2"/>
    <property type="match status" value="1"/>
</dbReference>
<dbReference type="InterPro" id="IPR000792">
    <property type="entry name" value="Tscrpt_reg_LuxR_C"/>
</dbReference>
<dbReference type="OrthoDB" id="3514764at2"/>
<dbReference type="HOGENOM" id="CLU_006850_4_1_11"/>
<dbReference type="STRING" id="512565.AMIS_25910"/>
<keyword evidence="2" id="KW-0067">ATP-binding</keyword>
<dbReference type="Proteomes" id="UP000007882">
    <property type="component" value="Chromosome"/>
</dbReference>
<name>I0H474_ACTM4</name>
<dbReference type="CDD" id="cd00267">
    <property type="entry name" value="ABC_ATPase"/>
    <property type="match status" value="1"/>
</dbReference>
<evidence type="ECO:0000313" key="4">
    <source>
        <dbReference type="EMBL" id="BAL87811.1"/>
    </source>
</evidence>
<feature type="domain" description="HTH luxR-type" evidence="3">
    <location>
        <begin position="845"/>
        <end position="910"/>
    </location>
</feature>
<dbReference type="CDD" id="cd06170">
    <property type="entry name" value="LuxR_C_like"/>
    <property type="match status" value="1"/>
</dbReference>
<dbReference type="Pfam" id="PF00196">
    <property type="entry name" value="GerE"/>
    <property type="match status" value="1"/>
</dbReference>
<dbReference type="InterPro" id="IPR016032">
    <property type="entry name" value="Sig_transdc_resp-reg_C-effctor"/>
</dbReference>
<keyword evidence="5" id="KW-1185">Reference proteome</keyword>
<dbReference type="GO" id="GO:0005737">
    <property type="term" value="C:cytoplasm"/>
    <property type="evidence" value="ECO:0007669"/>
    <property type="project" value="TreeGrafter"/>
</dbReference>
<keyword evidence="1" id="KW-0547">Nucleotide-binding</keyword>
<evidence type="ECO:0000313" key="5">
    <source>
        <dbReference type="Proteomes" id="UP000007882"/>
    </source>
</evidence>
<dbReference type="GO" id="GO:0006355">
    <property type="term" value="P:regulation of DNA-templated transcription"/>
    <property type="evidence" value="ECO:0007669"/>
    <property type="project" value="InterPro"/>
</dbReference>
<dbReference type="PANTHER" id="PTHR16305:SF35">
    <property type="entry name" value="TRANSCRIPTIONAL ACTIVATOR DOMAIN"/>
    <property type="match status" value="1"/>
</dbReference>
<dbReference type="InterPro" id="IPR036388">
    <property type="entry name" value="WH-like_DNA-bd_sf"/>
</dbReference>
<dbReference type="Pfam" id="PF13191">
    <property type="entry name" value="AAA_16"/>
    <property type="match status" value="1"/>
</dbReference>
<dbReference type="PANTHER" id="PTHR16305">
    <property type="entry name" value="TESTICULAR SOLUBLE ADENYLYL CYCLASE"/>
    <property type="match status" value="1"/>
</dbReference>
<sequence length="916" mass="98134">MPEKTTNTELRGRHHEREALDQLLNDVRSGHSRVLVLRGEAGSGKTALLDHLAGLATGCLVLRTAGVETDTETAYAAVQQICAPVLDHSSRLPEPQRDALAVAFSLSSGQPPEVLLLGLSVLGLLAEAAAAQPVVCVVDDAQWLDKMSETILAFVARRVSAEGIAMVFGVRSDGSADPLADLPDMVLGGLSDTAATELLASSLPGPIDPFVRARIIAETGGNPLALLELPRGLSPAELAFGFGRHSRTPVVGRVEQDFERRIAALPPATRRLLLAAAVEPAGNLALLWQAAKLLGVEPEAALDAEAAGLVTLGPGFRFRHSLVRSAVWRSAHPAELRETHRALAEVTDPADDPDRHAWHRAHATVGPDEEVATELEESATRALARGGRAAAASFLQRAAELTFDSPRRATLLLAAAQAWFDAGTPDRVPPLLVAASAPMLDPLLRARIERMQAHVAFLVEPGRASAARMLAAAQRLEPLDPDAARRAYLFAVGAALHAGRLGGDDARRAADAARQMPASEDFIGLLLTGLTTWVLDGYAEAQPALSRALAELNTDEHLDMLWLIAPAAHELFQVHTAYRITDQAVRYARATGSQSLLPVALSYRAGTLLFMGRFADATDLLDEGSVMAQATGIAFPRFAALALVAFRGDRKRVRELVEAMSSLASRRGEGRLLGLSDYAQAVLHNGLGEHAVALEAARAATGHRDVAIFGWALTELAEAAARAGDPEAAEEARIWLAERADAAGTEWARGASALAEALADPSEAAENRYVEALRRLSADGLDLLVARTRLLYGEWLRRRMRRSDAREQLRPAYDAFVAIGATAFAERAGRELAATGYRPAATRPFSGTRPELTAQEAHIARAAVAGRTNVEIAAAMFLSPRTVEWHLRKIYAKLDISSRRELARVWELSPTHSMNS</sequence>
<dbReference type="PATRIC" id="fig|512565.3.peg.2592"/>
<dbReference type="PRINTS" id="PR00038">
    <property type="entry name" value="HTHLUXR"/>
</dbReference>
<evidence type="ECO:0000256" key="1">
    <source>
        <dbReference type="ARBA" id="ARBA00022741"/>
    </source>
</evidence>
<dbReference type="KEGG" id="ams:AMIS_25910"/>
<proteinExistence type="predicted"/>
<dbReference type="EMBL" id="AP012319">
    <property type="protein sequence ID" value="BAL87811.1"/>
    <property type="molecule type" value="Genomic_DNA"/>
</dbReference>
<dbReference type="SMART" id="SM00421">
    <property type="entry name" value="HTH_LUXR"/>
    <property type="match status" value="1"/>
</dbReference>
<dbReference type="InterPro" id="IPR041664">
    <property type="entry name" value="AAA_16"/>
</dbReference>
<gene>
    <name evidence="4" type="ordered locus">AMIS_25910</name>
</gene>
<dbReference type="InterPro" id="IPR027417">
    <property type="entry name" value="P-loop_NTPase"/>
</dbReference>
<dbReference type="GO" id="GO:0005524">
    <property type="term" value="F:ATP binding"/>
    <property type="evidence" value="ECO:0007669"/>
    <property type="project" value="UniProtKB-KW"/>
</dbReference>
<dbReference type="GO" id="GO:0004016">
    <property type="term" value="F:adenylate cyclase activity"/>
    <property type="evidence" value="ECO:0007669"/>
    <property type="project" value="TreeGrafter"/>
</dbReference>
<dbReference type="GO" id="GO:0003677">
    <property type="term" value="F:DNA binding"/>
    <property type="evidence" value="ECO:0007669"/>
    <property type="project" value="InterPro"/>
</dbReference>
<dbReference type="Gene3D" id="1.10.10.10">
    <property type="entry name" value="Winged helix-like DNA-binding domain superfamily/Winged helix DNA-binding domain"/>
    <property type="match status" value="1"/>
</dbReference>
<evidence type="ECO:0000259" key="3">
    <source>
        <dbReference type="PROSITE" id="PS50043"/>
    </source>
</evidence>
<dbReference type="Gene3D" id="3.40.50.300">
    <property type="entry name" value="P-loop containing nucleotide triphosphate hydrolases"/>
    <property type="match status" value="1"/>
</dbReference>
<evidence type="ECO:0000256" key="2">
    <source>
        <dbReference type="ARBA" id="ARBA00022840"/>
    </source>
</evidence>
<dbReference type="RefSeq" id="WP_014442706.1">
    <property type="nucleotide sequence ID" value="NC_017093.1"/>
</dbReference>
<organism evidence="4 5">
    <name type="scientific">Actinoplanes missouriensis (strain ATCC 14538 / DSM 43046 / CBS 188.64 / JCM 3121 / NBRC 102363 / NCIMB 12654 / NRRL B-3342 / UNCC 431)</name>
    <dbReference type="NCBI Taxonomy" id="512565"/>
    <lineage>
        <taxon>Bacteria</taxon>
        <taxon>Bacillati</taxon>
        <taxon>Actinomycetota</taxon>
        <taxon>Actinomycetes</taxon>
        <taxon>Micromonosporales</taxon>
        <taxon>Micromonosporaceae</taxon>
        <taxon>Actinoplanes</taxon>
    </lineage>
</organism>